<dbReference type="SUPFAM" id="SSF56925">
    <property type="entry name" value="OMPA-like"/>
    <property type="match status" value="1"/>
</dbReference>
<reference evidence="2" key="1">
    <citation type="submission" date="2021-12" db="EMBL/GenBank/DDBJ databases">
        <title>Novel species in genus Dyadobacter.</title>
        <authorList>
            <person name="Ma C."/>
        </authorList>
    </citation>
    <scope>NUCLEOTIDE SEQUENCE</scope>
    <source>
        <strain evidence="2">CY399</strain>
    </source>
</reference>
<evidence type="ECO:0000256" key="1">
    <source>
        <dbReference type="SAM" id="SignalP"/>
    </source>
</evidence>
<dbReference type="InterPro" id="IPR011250">
    <property type="entry name" value="OMP/PagP_B-barrel"/>
</dbReference>
<sequence>MKKLILFSSLGILCLVGEVQAQLQKGTRYWGATITSSGEANNQKYDSPYKSDAKFTNIYPSLRTGWVFRENTMFGVDLSPSISFARSKNNLVGTEIKSGYNGVAVNVTPYIRRYKSLSSKWLLYVHSGVTLSYVRSKDFQGDESQFENGYGVGLGIVPGVAYRLTPRFWLESDVSVFNLNLSYVNFNNNNHVNFQTGLRSEIQQYFTLRAAWYIQKSN</sequence>
<evidence type="ECO:0000313" key="2">
    <source>
        <dbReference type="EMBL" id="MCF0039392.1"/>
    </source>
</evidence>
<proteinExistence type="predicted"/>
<accession>A0A9X1P7H5</accession>
<gene>
    <name evidence="2" type="ORF">LXM24_04780</name>
</gene>
<dbReference type="Proteomes" id="UP001139700">
    <property type="component" value="Unassembled WGS sequence"/>
</dbReference>
<feature type="signal peptide" evidence="1">
    <location>
        <begin position="1"/>
        <end position="21"/>
    </location>
</feature>
<name>A0A9X1P7H5_9BACT</name>
<dbReference type="RefSeq" id="WP_234611856.1">
    <property type="nucleotide sequence ID" value="NZ_CP098806.1"/>
</dbReference>
<evidence type="ECO:0000313" key="3">
    <source>
        <dbReference type="Proteomes" id="UP001139700"/>
    </source>
</evidence>
<keyword evidence="1" id="KW-0732">Signal</keyword>
<protein>
    <submittedName>
        <fullName evidence="2">Outer membrane beta-barrel protein</fullName>
    </submittedName>
</protein>
<keyword evidence="3" id="KW-1185">Reference proteome</keyword>
<dbReference type="AlphaFoldDB" id="A0A9X1P7H5"/>
<dbReference type="EMBL" id="JAJTTA010000002">
    <property type="protein sequence ID" value="MCF0039392.1"/>
    <property type="molecule type" value="Genomic_DNA"/>
</dbReference>
<feature type="chain" id="PRO_5040848300" evidence="1">
    <location>
        <begin position="22"/>
        <end position="218"/>
    </location>
</feature>
<comment type="caution">
    <text evidence="2">The sequence shown here is derived from an EMBL/GenBank/DDBJ whole genome shotgun (WGS) entry which is preliminary data.</text>
</comment>
<organism evidence="2 3">
    <name type="scientific">Dyadobacter fanqingshengii</name>
    <dbReference type="NCBI Taxonomy" id="2906443"/>
    <lineage>
        <taxon>Bacteria</taxon>
        <taxon>Pseudomonadati</taxon>
        <taxon>Bacteroidota</taxon>
        <taxon>Cytophagia</taxon>
        <taxon>Cytophagales</taxon>
        <taxon>Spirosomataceae</taxon>
        <taxon>Dyadobacter</taxon>
    </lineage>
</organism>